<accession>A0A9W7AQA2</accession>
<evidence type="ECO:0000256" key="10">
    <source>
        <dbReference type="ARBA" id="ARBA00023242"/>
    </source>
</evidence>
<dbReference type="GO" id="GO:0005737">
    <property type="term" value="C:cytoplasm"/>
    <property type="evidence" value="ECO:0007669"/>
    <property type="project" value="TreeGrafter"/>
</dbReference>
<evidence type="ECO:0000256" key="12">
    <source>
        <dbReference type="SAM" id="Phobius"/>
    </source>
</evidence>
<dbReference type="Proteomes" id="UP001162640">
    <property type="component" value="Unassembled WGS sequence"/>
</dbReference>
<comment type="caution">
    <text evidence="13">The sequence shown here is derived from an EMBL/GenBank/DDBJ whole genome shotgun (WGS) entry which is preliminary data.</text>
</comment>
<keyword evidence="12" id="KW-0812">Transmembrane</keyword>
<evidence type="ECO:0000256" key="5">
    <source>
        <dbReference type="ARBA" id="ARBA00022723"/>
    </source>
</evidence>
<dbReference type="GO" id="GO:0005634">
    <property type="term" value="C:nucleus"/>
    <property type="evidence" value="ECO:0007669"/>
    <property type="project" value="UniProtKB-SubCell"/>
</dbReference>
<dbReference type="GO" id="GO:0004518">
    <property type="term" value="F:nuclease activity"/>
    <property type="evidence" value="ECO:0007669"/>
    <property type="project" value="UniProtKB-KW"/>
</dbReference>
<dbReference type="AlphaFoldDB" id="A0A9W7AQA2"/>
<reference evidence="14" key="1">
    <citation type="journal article" date="2023" name="Commun. Biol.">
        <title>Genome analysis of Parmales, the sister group of diatoms, reveals the evolutionary specialization of diatoms from phago-mixotrophs to photoautotrophs.</title>
        <authorList>
            <person name="Ban H."/>
            <person name="Sato S."/>
            <person name="Yoshikawa S."/>
            <person name="Yamada K."/>
            <person name="Nakamura Y."/>
            <person name="Ichinomiya M."/>
            <person name="Sato N."/>
            <person name="Blanc-Mathieu R."/>
            <person name="Endo H."/>
            <person name="Kuwata A."/>
            <person name="Ogata H."/>
        </authorList>
    </citation>
    <scope>NUCLEOTIDE SEQUENCE [LARGE SCALE GENOMIC DNA]</scope>
</reference>
<feature type="transmembrane region" description="Helical" evidence="12">
    <location>
        <begin position="178"/>
        <end position="201"/>
    </location>
</feature>
<dbReference type="Gene3D" id="3.60.10.10">
    <property type="entry name" value="Endonuclease/exonuclease/phosphatase"/>
    <property type="match status" value="2"/>
</dbReference>
<keyword evidence="12" id="KW-1133">Transmembrane helix</keyword>
<keyword evidence="9" id="KW-0234">DNA repair</keyword>
<evidence type="ECO:0000256" key="11">
    <source>
        <dbReference type="SAM" id="MobiDB-lite"/>
    </source>
</evidence>
<evidence type="ECO:0000256" key="6">
    <source>
        <dbReference type="ARBA" id="ARBA00022763"/>
    </source>
</evidence>
<name>A0A9W7AQA2_9STRA</name>
<comment type="subcellular location">
    <subcellularLocation>
        <location evidence="3">Nucleus</location>
    </subcellularLocation>
</comment>
<evidence type="ECO:0000256" key="2">
    <source>
        <dbReference type="ARBA" id="ARBA00001946"/>
    </source>
</evidence>
<gene>
    <name evidence="13" type="ORF">TL16_g06871</name>
</gene>
<keyword evidence="8" id="KW-0460">Magnesium</keyword>
<dbReference type="GO" id="GO:0003697">
    <property type="term" value="F:single-stranded DNA binding"/>
    <property type="evidence" value="ECO:0007669"/>
    <property type="project" value="TreeGrafter"/>
</dbReference>
<evidence type="ECO:0000313" key="14">
    <source>
        <dbReference type="Proteomes" id="UP001162640"/>
    </source>
</evidence>
<proteinExistence type="predicted"/>
<dbReference type="GO" id="GO:0046872">
    <property type="term" value="F:metal ion binding"/>
    <property type="evidence" value="ECO:0007669"/>
    <property type="project" value="UniProtKB-KW"/>
</dbReference>
<evidence type="ECO:0000256" key="3">
    <source>
        <dbReference type="ARBA" id="ARBA00004123"/>
    </source>
</evidence>
<feature type="region of interest" description="Disordered" evidence="11">
    <location>
        <begin position="1"/>
        <end position="54"/>
    </location>
</feature>
<evidence type="ECO:0000256" key="4">
    <source>
        <dbReference type="ARBA" id="ARBA00022722"/>
    </source>
</evidence>
<dbReference type="GO" id="GO:0070260">
    <property type="term" value="F:5'-tyrosyl-DNA phosphodiesterase activity"/>
    <property type="evidence" value="ECO:0007669"/>
    <property type="project" value="TreeGrafter"/>
</dbReference>
<keyword evidence="7" id="KW-0378">Hydrolase</keyword>
<evidence type="ECO:0000256" key="7">
    <source>
        <dbReference type="ARBA" id="ARBA00022801"/>
    </source>
</evidence>
<evidence type="ECO:0000256" key="1">
    <source>
        <dbReference type="ARBA" id="ARBA00001936"/>
    </source>
</evidence>
<dbReference type="InterPro" id="IPR051547">
    <property type="entry name" value="TDP2-like"/>
</dbReference>
<keyword evidence="12" id="KW-0472">Membrane</keyword>
<comment type="cofactor">
    <cofactor evidence="1">
        <name>Mn(2+)</name>
        <dbReference type="ChEBI" id="CHEBI:29035"/>
    </cofactor>
</comment>
<comment type="cofactor">
    <cofactor evidence="2">
        <name>Mg(2+)</name>
        <dbReference type="ChEBI" id="CHEBI:18420"/>
    </cofactor>
</comment>
<keyword evidence="6" id="KW-0227">DNA damage</keyword>
<evidence type="ECO:0000313" key="13">
    <source>
        <dbReference type="EMBL" id="GMH75779.1"/>
    </source>
</evidence>
<keyword evidence="4" id="KW-0540">Nuclease</keyword>
<dbReference type="PANTHER" id="PTHR15822">
    <property type="entry name" value="TRAF AND TNF RECEPTOR-ASSOCIATED PROTEIN"/>
    <property type="match status" value="1"/>
</dbReference>
<dbReference type="SUPFAM" id="SSF56219">
    <property type="entry name" value="DNase I-like"/>
    <property type="match status" value="1"/>
</dbReference>
<feature type="transmembrane region" description="Helical" evidence="12">
    <location>
        <begin position="144"/>
        <end position="166"/>
    </location>
</feature>
<sequence>MPPRSRSRSKSTGRPTHTKSPFRSKKSPSRSSSQKKKSRSRSTSRPPPPPSNSVRVLTFNIRGFFDRYAERCPFLLSTINRVNPNVACIQECMVNNSGVDKMIALSLGKQNDGPFSYHSDASIVTNIKEYGTDGTDYDKITVTIFAGLISIICLLVRIPILGGLLAKLPLLMERIRELTGAITGIDIFPFYYVFLGPFFGITTVVDETRCKVGSPDGVLVYMPFETKTSKRLHLGTAQRLKIMSKDNEPLFWIVNIHYCSITNDLGKKIRVEETQRVLDWMEPKLKETGGRVVIVGDHNTLMKKENVCKLYEKAGYTSAYKNVHGAEPKSTWPSGLKAIYMDVDGPMEGVCLDFIWTKGNLNVTNAGLAGDVPHEDDKTLYPSDHIGVWADIEVS</sequence>
<evidence type="ECO:0000256" key="8">
    <source>
        <dbReference type="ARBA" id="ARBA00022842"/>
    </source>
</evidence>
<keyword evidence="5" id="KW-0479">Metal-binding</keyword>
<keyword evidence="10" id="KW-0539">Nucleus</keyword>
<feature type="compositionally biased region" description="Basic residues" evidence="11">
    <location>
        <begin position="1"/>
        <end position="42"/>
    </location>
</feature>
<dbReference type="PANTHER" id="PTHR15822:SF4">
    <property type="entry name" value="TYROSYL-DNA PHOSPHODIESTERASE 2"/>
    <property type="match status" value="1"/>
</dbReference>
<evidence type="ECO:0008006" key="15">
    <source>
        <dbReference type="Google" id="ProtNLM"/>
    </source>
</evidence>
<organism evidence="13 14">
    <name type="scientific">Triparma laevis f. inornata</name>
    <dbReference type="NCBI Taxonomy" id="1714386"/>
    <lineage>
        <taxon>Eukaryota</taxon>
        <taxon>Sar</taxon>
        <taxon>Stramenopiles</taxon>
        <taxon>Ochrophyta</taxon>
        <taxon>Bolidophyceae</taxon>
        <taxon>Parmales</taxon>
        <taxon>Triparmaceae</taxon>
        <taxon>Triparma</taxon>
    </lineage>
</organism>
<dbReference type="InterPro" id="IPR036691">
    <property type="entry name" value="Endo/exonu/phosph_ase_sf"/>
</dbReference>
<evidence type="ECO:0000256" key="9">
    <source>
        <dbReference type="ARBA" id="ARBA00023204"/>
    </source>
</evidence>
<dbReference type="EMBL" id="BLQM01000212">
    <property type="protein sequence ID" value="GMH75779.1"/>
    <property type="molecule type" value="Genomic_DNA"/>
</dbReference>
<protein>
    <recommendedName>
        <fullName evidence="15">Endonuclease/exonuclease/phosphatase domain-containing protein</fullName>
    </recommendedName>
</protein>
<dbReference type="GO" id="GO:0006302">
    <property type="term" value="P:double-strand break repair"/>
    <property type="evidence" value="ECO:0007669"/>
    <property type="project" value="TreeGrafter"/>
</dbReference>